<comment type="subunit">
    <text evidence="9">Part of the small ribosomal subunit.</text>
</comment>
<comment type="subcellular location">
    <subcellularLocation>
        <location evidence="1">Mitochondrion</location>
    </subcellularLocation>
</comment>
<keyword evidence="5 13" id="KW-0689">Ribosomal protein</keyword>
<dbReference type="PROSITE" id="PS50159">
    <property type="entry name" value="RIBOSOMAL_S13_2"/>
    <property type="match status" value="1"/>
</dbReference>
<gene>
    <name evidence="13" type="ORF">Tco_0801047</name>
</gene>
<reference evidence="13" key="2">
    <citation type="submission" date="2022-01" db="EMBL/GenBank/DDBJ databases">
        <authorList>
            <person name="Yamashiro T."/>
            <person name="Shiraishi A."/>
            <person name="Satake H."/>
            <person name="Nakayama K."/>
        </authorList>
    </citation>
    <scope>NUCLEOTIDE SEQUENCE</scope>
</reference>
<evidence type="ECO:0000256" key="11">
    <source>
        <dbReference type="ARBA" id="ARBA00042802"/>
    </source>
</evidence>
<feature type="region of interest" description="Disordered" evidence="12">
    <location>
        <begin position="1"/>
        <end position="21"/>
    </location>
</feature>
<sequence length="359" mass="39878">SGGRPSTKVESPPYTEKEGNLVGESLSANLVGGTCSTLTSLFHNTSQPAYLEGADTRREEKGQGVSMRPKKGNESECLHCIVAGYLSLRSNNRKSKAALSYGQCPLCRKELSLKNLKNLPSLGLKRGGAKYRDKATEDSDFLPYIYAPKSLNSNSLSDERERASVDTLLVSLEKGNEVESEAGALAALSKESEGPEEEVPEPQQKNLGDRVLQETLGFRIEWNDSSPLVAFTARESFLFFYSSSLMRSGARSVADEQVRIDTTKIDGIGPKKAILVRYRLGISGNIKIKELTKYQIDQIEQMIGQDHVVHWELKRGERADIERLISISCYRGIRHQDGSPLRGQRTHTNARTCRKQIRK</sequence>
<keyword evidence="6" id="KW-0496">Mitochondrion</keyword>
<keyword evidence="3" id="KW-0699">rRNA-binding</keyword>
<evidence type="ECO:0000256" key="9">
    <source>
        <dbReference type="ARBA" id="ARBA00038537"/>
    </source>
</evidence>
<keyword evidence="14" id="KW-1185">Reference proteome</keyword>
<dbReference type="Pfam" id="PF00416">
    <property type="entry name" value="Ribosomal_S13"/>
    <property type="match status" value="1"/>
</dbReference>
<reference evidence="13" key="1">
    <citation type="journal article" date="2022" name="Int. J. Mol. Sci.">
        <title>Draft Genome of Tanacetum Coccineum: Genomic Comparison of Closely Related Tanacetum-Family Plants.</title>
        <authorList>
            <person name="Yamashiro T."/>
            <person name="Shiraishi A."/>
            <person name="Nakayama K."/>
            <person name="Satake H."/>
        </authorList>
    </citation>
    <scope>NUCLEOTIDE SEQUENCE</scope>
</reference>
<dbReference type="Proteomes" id="UP001151760">
    <property type="component" value="Unassembled WGS sequence"/>
</dbReference>
<evidence type="ECO:0000256" key="3">
    <source>
        <dbReference type="ARBA" id="ARBA00022730"/>
    </source>
</evidence>
<dbReference type="PROSITE" id="PS00646">
    <property type="entry name" value="RIBOSOMAL_S13_1"/>
    <property type="match status" value="1"/>
</dbReference>
<evidence type="ECO:0000313" key="13">
    <source>
        <dbReference type="EMBL" id="GJS94079.1"/>
    </source>
</evidence>
<accession>A0ABQ4ZUV0</accession>
<comment type="function">
    <text evidence="8">Located at the top of the head of the small subunit, it contacts several helices of the 18S rRNA.</text>
</comment>
<dbReference type="SUPFAM" id="SSF46946">
    <property type="entry name" value="S13-like H2TH domain"/>
    <property type="match status" value="1"/>
</dbReference>
<name>A0ABQ4ZUV0_9ASTR</name>
<evidence type="ECO:0000256" key="7">
    <source>
        <dbReference type="ARBA" id="ARBA00023274"/>
    </source>
</evidence>
<evidence type="ECO:0000256" key="5">
    <source>
        <dbReference type="ARBA" id="ARBA00022980"/>
    </source>
</evidence>
<dbReference type="InterPro" id="IPR018269">
    <property type="entry name" value="Ribosomal_uS13_CS"/>
</dbReference>
<dbReference type="GO" id="GO:0005840">
    <property type="term" value="C:ribosome"/>
    <property type="evidence" value="ECO:0007669"/>
    <property type="project" value="UniProtKB-KW"/>
</dbReference>
<evidence type="ECO:0000256" key="1">
    <source>
        <dbReference type="ARBA" id="ARBA00004173"/>
    </source>
</evidence>
<evidence type="ECO:0000256" key="10">
    <source>
        <dbReference type="ARBA" id="ARBA00040757"/>
    </source>
</evidence>
<dbReference type="Gene3D" id="1.10.8.50">
    <property type="match status" value="1"/>
</dbReference>
<dbReference type="InterPro" id="IPR001892">
    <property type="entry name" value="Ribosomal_uS13"/>
</dbReference>
<feature type="region of interest" description="Disordered" evidence="12">
    <location>
        <begin position="338"/>
        <end position="359"/>
    </location>
</feature>
<dbReference type="PANTHER" id="PTHR10871:SF8">
    <property type="entry name" value="SMALL RIBOSOMAL SUBUNIT PROTEIN US13M"/>
    <property type="match status" value="1"/>
</dbReference>
<evidence type="ECO:0000256" key="4">
    <source>
        <dbReference type="ARBA" id="ARBA00022884"/>
    </source>
</evidence>
<feature type="non-terminal residue" evidence="13">
    <location>
        <position position="1"/>
    </location>
</feature>
<feature type="region of interest" description="Disordered" evidence="12">
    <location>
        <begin position="185"/>
        <end position="206"/>
    </location>
</feature>
<dbReference type="InterPro" id="IPR027437">
    <property type="entry name" value="Rbsml_uS13_C"/>
</dbReference>
<proteinExistence type="inferred from homology"/>
<dbReference type="InterPro" id="IPR010979">
    <property type="entry name" value="Ribosomal_uS13-like_H2TH"/>
</dbReference>
<dbReference type="EMBL" id="BQNB010011704">
    <property type="protein sequence ID" value="GJS94079.1"/>
    <property type="molecule type" value="Genomic_DNA"/>
</dbReference>
<protein>
    <recommendedName>
        <fullName evidence="10">Small ribosomal subunit protein uS13m</fullName>
    </recommendedName>
    <alternativeName>
        <fullName evidence="11">Ribosomal protein S13, mitochondrial</fullName>
    </alternativeName>
</protein>
<keyword evidence="4" id="KW-0694">RNA-binding</keyword>
<evidence type="ECO:0000256" key="2">
    <source>
        <dbReference type="ARBA" id="ARBA00008080"/>
    </source>
</evidence>
<feature type="region of interest" description="Disordered" evidence="12">
    <location>
        <begin position="52"/>
        <end position="71"/>
    </location>
</feature>
<evidence type="ECO:0000256" key="8">
    <source>
        <dbReference type="ARBA" id="ARBA00037439"/>
    </source>
</evidence>
<keyword evidence="7" id="KW-0687">Ribonucleoprotein</keyword>
<comment type="similarity">
    <text evidence="2">Belongs to the universal ribosomal protein uS13 family.</text>
</comment>
<evidence type="ECO:0000313" key="14">
    <source>
        <dbReference type="Proteomes" id="UP001151760"/>
    </source>
</evidence>
<organism evidence="13 14">
    <name type="scientific">Tanacetum coccineum</name>
    <dbReference type="NCBI Taxonomy" id="301880"/>
    <lineage>
        <taxon>Eukaryota</taxon>
        <taxon>Viridiplantae</taxon>
        <taxon>Streptophyta</taxon>
        <taxon>Embryophyta</taxon>
        <taxon>Tracheophyta</taxon>
        <taxon>Spermatophyta</taxon>
        <taxon>Magnoliopsida</taxon>
        <taxon>eudicotyledons</taxon>
        <taxon>Gunneridae</taxon>
        <taxon>Pentapetalae</taxon>
        <taxon>asterids</taxon>
        <taxon>campanulids</taxon>
        <taxon>Asterales</taxon>
        <taxon>Asteraceae</taxon>
        <taxon>Asteroideae</taxon>
        <taxon>Anthemideae</taxon>
        <taxon>Anthemidinae</taxon>
        <taxon>Tanacetum</taxon>
    </lineage>
</organism>
<evidence type="ECO:0000256" key="12">
    <source>
        <dbReference type="SAM" id="MobiDB-lite"/>
    </source>
</evidence>
<evidence type="ECO:0000256" key="6">
    <source>
        <dbReference type="ARBA" id="ARBA00023128"/>
    </source>
</evidence>
<dbReference type="Gene3D" id="4.10.910.10">
    <property type="entry name" value="30s ribosomal protein s13, domain 2"/>
    <property type="match status" value="1"/>
</dbReference>
<dbReference type="PANTHER" id="PTHR10871">
    <property type="entry name" value="30S RIBOSOMAL PROTEIN S13/40S RIBOSOMAL PROTEIN S18"/>
    <property type="match status" value="1"/>
</dbReference>
<comment type="caution">
    <text evidence="13">The sequence shown here is derived from an EMBL/GenBank/DDBJ whole genome shotgun (WGS) entry which is preliminary data.</text>
</comment>